<dbReference type="RefSeq" id="WP_219665340.1">
    <property type="nucleotide sequence ID" value="NZ_WTFF01000022.1"/>
</dbReference>
<feature type="compositionally biased region" description="Low complexity" evidence="1">
    <location>
        <begin position="31"/>
        <end position="65"/>
    </location>
</feature>
<evidence type="ECO:0000256" key="2">
    <source>
        <dbReference type="SAM" id="SignalP"/>
    </source>
</evidence>
<accession>A0ABS6Z3U6</accession>
<feature type="chain" id="PRO_5046898561" description="L,D-transpeptidase" evidence="2">
    <location>
        <begin position="30"/>
        <end position="189"/>
    </location>
</feature>
<name>A0ABS6Z3U6_9ACTN</name>
<evidence type="ECO:0000256" key="1">
    <source>
        <dbReference type="SAM" id="MobiDB-lite"/>
    </source>
</evidence>
<evidence type="ECO:0008006" key="5">
    <source>
        <dbReference type="Google" id="ProtNLM"/>
    </source>
</evidence>
<dbReference type="EMBL" id="WTFF01000022">
    <property type="protein sequence ID" value="MBW5481446.1"/>
    <property type="molecule type" value="Genomic_DNA"/>
</dbReference>
<proteinExistence type="predicted"/>
<evidence type="ECO:0000313" key="4">
    <source>
        <dbReference type="Proteomes" id="UP000812013"/>
    </source>
</evidence>
<reference evidence="3 4" key="1">
    <citation type="submission" date="2019-12" db="EMBL/GenBank/DDBJ databases">
        <title>Genome sequence of Streptomyces bambusae.</title>
        <authorList>
            <person name="Bansal K."/>
            <person name="Choksket S."/>
            <person name="Korpole S."/>
            <person name="Patil P.B."/>
        </authorList>
    </citation>
    <scope>NUCLEOTIDE SEQUENCE [LARGE SCALE GENOMIC DNA]</scope>
    <source>
        <strain evidence="3 4">SK60</strain>
    </source>
</reference>
<evidence type="ECO:0000313" key="3">
    <source>
        <dbReference type="EMBL" id="MBW5481446.1"/>
    </source>
</evidence>
<protein>
    <recommendedName>
        <fullName evidence="5">L,D-transpeptidase</fullName>
    </recommendedName>
</protein>
<comment type="caution">
    <text evidence="3">The sequence shown here is derived from an EMBL/GenBank/DDBJ whole genome shotgun (WGS) entry which is preliminary data.</text>
</comment>
<keyword evidence="2" id="KW-0732">Signal</keyword>
<sequence>MGRSSSGIVAGLTAAALAAVGFLAYQASATAPAKPAAGTQAQQPAAPAAGPQQPAAPQDPAKAGALPENSGTGTRVVYSVSQKRVWLVGEEGRQPRSFTVMPSTVHPKPGTYAVSTRSGAVTGSDGVPIEHVVRFALADNVVIGFSARLDGAVPAPDATKKTGGIRMTRADGDAMWNFATIGTKVVVVP</sequence>
<feature type="region of interest" description="Disordered" evidence="1">
    <location>
        <begin position="31"/>
        <end position="74"/>
    </location>
</feature>
<feature type="signal peptide" evidence="2">
    <location>
        <begin position="1"/>
        <end position="29"/>
    </location>
</feature>
<keyword evidence="4" id="KW-1185">Reference proteome</keyword>
<dbReference type="Proteomes" id="UP000812013">
    <property type="component" value="Unassembled WGS sequence"/>
</dbReference>
<organism evidence="3 4">
    <name type="scientific">Streptomyces bambusae</name>
    <dbReference type="NCBI Taxonomy" id="1550616"/>
    <lineage>
        <taxon>Bacteria</taxon>
        <taxon>Bacillati</taxon>
        <taxon>Actinomycetota</taxon>
        <taxon>Actinomycetes</taxon>
        <taxon>Kitasatosporales</taxon>
        <taxon>Streptomycetaceae</taxon>
        <taxon>Streptomyces</taxon>
    </lineage>
</organism>
<gene>
    <name evidence="3" type="ORF">GPJ59_05990</name>
</gene>